<organism evidence="2 3">
    <name type="scientific">Crotalaria pallida</name>
    <name type="common">Smooth rattlebox</name>
    <name type="synonym">Crotalaria striata</name>
    <dbReference type="NCBI Taxonomy" id="3830"/>
    <lineage>
        <taxon>Eukaryota</taxon>
        <taxon>Viridiplantae</taxon>
        <taxon>Streptophyta</taxon>
        <taxon>Embryophyta</taxon>
        <taxon>Tracheophyta</taxon>
        <taxon>Spermatophyta</taxon>
        <taxon>Magnoliopsida</taxon>
        <taxon>eudicotyledons</taxon>
        <taxon>Gunneridae</taxon>
        <taxon>Pentapetalae</taxon>
        <taxon>rosids</taxon>
        <taxon>fabids</taxon>
        <taxon>Fabales</taxon>
        <taxon>Fabaceae</taxon>
        <taxon>Papilionoideae</taxon>
        <taxon>50 kb inversion clade</taxon>
        <taxon>genistoids sensu lato</taxon>
        <taxon>core genistoids</taxon>
        <taxon>Crotalarieae</taxon>
        <taxon>Crotalaria</taxon>
    </lineage>
</organism>
<sequence length="276" mass="31070">MNDATLETWLAATKPSPEIINRNPEALCQWNIKPSLSIVDPFYPTKEEDQKYLKQILQHEKEEDDDPYPTAGMTSSKHGDDAEGSFKANTPSRSRSERYKLSSKRKHKLHVEKKKPLNKAAKALESRLKYRLTLSDPSKEEEKADYLEGSPDLTPFDAIDPPPNLNLCGGVAPYYITEYIRPHLIYLCSLALDNYNSKTLGGANYVFEKLVKTSATATSGTTYYITFEARGVDAGAAQTFQAQVWDRHPKEGGPVVYSCRPSLHMEIMTRLETDFG</sequence>
<evidence type="ECO:0000256" key="1">
    <source>
        <dbReference type="SAM" id="MobiDB-lite"/>
    </source>
</evidence>
<accession>A0AAN9HRK9</accession>
<feature type="compositionally biased region" description="Basic residues" evidence="1">
    <location>
        <begin position="101"/>
        <end position="116"/>
    </location>
</feature>
<dbReference type="PANTHER" id="PTHR31228:SF22">
    <property type="entry name" value="CYSTATIN_MONELLIN SUPERFAMILY PROTEIN"/>
    <property type="match status" value="1"/>
</dbReference>
<keyword evidence="3" id="KW-1185">Reference proteome</keyword>
<reference evidence="2 3" key="1">
    <citation type="submission" date="2024-01" db="EMBL/GenBank/DDBJ databases">
        <title>The genomes of 5 underutilized Papilionoideae crops provide insights into root nodulation and disease resistanc.</title>
        <authorList>
            <person name="Yuan L."/>
        </authorList>
    </citation>
    <scope>NUCLEOTIDE SEQUENCE [LARGE SCALE GENOMIC DNA]</scope>
    <source>
        <strain evidence="2">ZHUSHIDOU_FW_LH</strain>
        <tissue evidence="2">Leaf</tissue>
    </source>
</reference>
<feature type="region of interest" description="Disordered" evidence="1">
    <location>
        <begin position="60"/>
        <end position="116"/>
    </location>
</feature>
<dbReference type="Proteomes" id="UP001372338">
    <property type="component" value="Unassembled WGS sequence"/>
</dbReference>
<dbReference type="InterPro" id="IPR046350">
    <property type="entry name" value="Cystatin_sf"/>
</dbReference>
<dbReference type="SUPFAM" id="SSF54403">
    <property type="entry name" value="Cystatin/monellin"/>
    <property type="match status" value="1"/>
</dbReference>
<evidence type="ECO:0000313" key="3">
    <source>
        <dbReference type="Proteomes" id="UP001372338"/>
    </source>
</evidence>
<dbReference type="EMBL" id="JAYWIO010000008">
    <property type="protein sequence ID" value="KAK7245477.1"/>
    <property type="molecule type" value="Genomic_DNA"/>
</dbReference>
<dbReference type="AlphaFoldDB" id="A0AAN9HRK9"/>
<dbReference type="PANTHER" id="PTHR31228">
    <property type="entry name" value="CYSTATIN/MONELLIN SUPERFAMILY PROTEIN"/>
    <property type="match status" value="1"/>
</dbReference>
<comment type="caution">
    <text evidence="2">The sequence shown here is derived from an EMBL/GenBank/DDBJ whole genome shotgun (WGS) entry which is preliminary data.</text>
</comment>
<dbReference type="Gene3D" id="3.10.450.10">
    <property type="match status" value="1"/>
</dbReference>
<protein>
    <submittedName>
        <fullName evidence="2">Uncharacterized protein</fullName>
    </submittedName>
</protein>
<gene>
    <name evidence="2" type="ORF">RIF29_40323</name>
</gene>
<proteinExistence type="predicted"/>
<name>A0AAN9HRK9_CROPI</name>
<evidence type="ECO:0000313" key="2">
    <source>
        <dbReference type="EMBL" id="KAK7245477.1"/>
    </source>
</evidence>